<evidence type="ECO:0000256" key="3">
    <source>
        <dbReference type="RuleBase" id="RU361235"/>
    </source>
</evidence>
<gene>
    <name evidence="5" type="ORF">LTR69_008655</name>
</gene>
<dbReference type="InterPro" id="IPR019826">
    <property type="entry name" value="Carboxylesterase_B_AS"/>
</dbReference>
<evidence type="ECO:0000256" key="1">
    <source>
        <dbReference type="ARBA" id="ARBA00005964"/>
    </source>
</evidence>
<evidence type="ECO:0000259" key="4">
    <source>
        <dbReference type="Pfam" id="PF00135"/>
    </source>
</evidence>
<dbReference type="EMBL" id="JAVRRF010000022">
    <property type="protein sequence ID" value="KAK5054748.1"/>
    <property type="molecule type" value="Genomic_DNA"/>
</dbReference>
<dbReference type="PANTHER" id="PTHR43918">
    <property type="entry name" value="ACETYLCHOLINESTERASE"/>
    <property type="match status" value="1"/>
</dbReference>
<proteinExistence type="inferred from homology"/>
<dbReference type="InterPro" id="IPR002018">
    <property type="entry name" value="CarbesteraseB"/>
</dbReference>
<accession>A0ABR0J3X1</accession>
<dbReference type="InterPro" id="IPR029058">
    <property type="entry name" value="AB_hydrolase_fold"/>
</dbReference>
<name>A0ABR0J3X1_9EURO</name>
<dbReference type="PROSITE" id="PS00122">
    <property type="entry name" value="CARBOXYLESTERASE_B_1"/>
    <property type="match status" value="1"/>
</dbReference>
<keyword evidence="2 3" id="KW-0378">Hydrolase</keyword>
<keyword evidence="3" id="KW-0732">Signal</keyword>
<comment type="similarity">
    <text evidence="1 3">Belongs to the type-B carboxylesterase/lipase family.</text>
</comment>
<evidence type="ECO:0000313" key="6">
    <source>
        <dbReference type="Proteomes" id="UP001345691"/>
    </source>
</evidence>
<feature type="chain" id="PRO_5044968663" description="Carboxylic ester hydrolase" evidence="3">
    <location>
        <begin position="19"/>
        <end position="547"/>
    </location>
</feature>
<evidence type="ECO:0000256" key="2">
    <source>
        <dbReference type="ARBA" id="ARBA00022801"/>
    </source>
</evidence>
<dbReference type="Proteomes" id="UP001345691">
    <property type="component" value="Unassembled WGS sequence"/>
</dbReference>
<dbReference type="PANTHER" id="PTHR43918:SF4">
    <property type="entry name" value="CARBOXYLIC ESTER HYDROLASE"/>
    <property type="match status" value="1"/>
</dbReference>
<feature type="signal peptide" evidence="3">
    <location>
        <begin position="1"/>
        <end position="18"/>
    </location>
</feature>
<evidence type="ECO:0000313" key="5">
    <source>
        <dbReference type="EMBL" id="KAK5054748.1"/>
    </source>
</evidence>
<comment type="caution">
    <text evidence="5">The sequence shown here is derived from an EMBL/GenBank/DDBJ whole genome shotgun (WGS) entry which is preliminary data.</text>
</comment>
<dbReference type="Pfam" id="PF00135">
    <property type="entry name" value="COesterase"/>
    <property type="match status" value="1"/>
</dbReference>
<dbReference type="SUPFAM" id="SSF53474">
    <property type="entry name" value="alpha/beta-Hydrolases"/>
    <property type="match status" value="1"/>
</dbReference>
<keyword evidence="6" id="KW-1185">Reference proteome</keyword>
<protein>
    <recommendedName>
        <fullName evidence="3">Carboxylic ester hydrolase</fullName>
        <ecNumber evidence="3">3.1.1.-</ecNumber>
    </recommendedName>
</protein>
<reference evidence="5 6" key="1">
    <citation type="submission" date="2023-08" db="EMBL/GenBank/DDBJ databases">
        <title>Black Yeasts Isolated from many extreme environments.</title>
        <authorList>
            <person name="Coleine C."/>
            <person name="Stajich J.E."/>
            <person name="Selbmann L."/>
        </authorList>
    </citation>
    <scope>NUCLEOTIDE SEQUENCE [LARGE SCALE GENOMIC DNA]</scope>
    <source>
        <strain evidence="5 6">CCFEE 6328</strain>
    </source>
</reference>
<feature type="domain" description="Carboxylesterase type B" evidence="4">
    <location>
        <begin position="23"/>
        <end position="383"/>
    </location>
</feature>
<organism evidence="5 6">
    <name type="scientific">Exophiala sideris</name>
    <dbReference type="NCBI Taxonomy" id="1016849"/>
    <lineage>
        <taxon>Eukaryota</taxon>
        <taxon>Fungi</taxon>
        <taxon>Dikarya</taxon>
        <taxon>Ascomycota</taxon>
        <taxon>Pezizomycotina</taxon>
        <taxon>Eurotiomycetes</taxon>
        <taxon>Chaetothyriomycetidae</taxon>
        <taxon>Chaetothyriales</taxon>
        <taxon>Herpotrichiellaceae</taxon>
        <taxon>Exophiala</taxon>
    </lineage>
</organism>
<dbReference type="InterPro" id="IPR050654">
    <property type="entry name" value="AChE-related_enzymes"/>
</dbReference>
<dbReference type="Gene3D" id="3.40.50.1820">
    <property type="entry name" value="alpha/beta hydrolase"/>
    <property type="match status" value="1"/>
</dbReference>
<dbReference type="EC" id="3.1.1.-" evidence="3"/>
<sequence>MVVLSLVSTSLLWSAALGAATGFVQTTSGKIQGHSAPGCSGVTEYLGIPYTAGQTTDSRLALGPSPSIQWFIIDQGIKIRTSTALVFKTPSKTPQGNTCPAQTGIGSASILEAAAKTLNVNLTTQGAEVITSLLGQTDVTYSEDCLTLNIWTKPGSGDKAKAVLFWIYGGGYTTGTTDNTGYNGKYIADQEDVIVVSANYRLNIFGFPGGPNLTQNLGLLDQRLAIEWVRDNIAAFGGDPSRITLFGQSAGGSSVDYYSYAWTKDPIVAGLIPESGTVLTPSSQATASTAAASWYNVTATVGCGNSSTDSAILLSCMRSKSWQTIQAAITTGTGLSSVTGSFGPTIDEQVVFSDYVTRTLAGNFIRKPMLIGNNDYEVGLFKVIFALQNVTYSETIWNFLQLVIYDCPAAYRTAASVTYGVPTWRYRWFGDFPNERLTTVPESGAWHGSEVPQIFGTDMDIQNAVQRTTAETQIATYMRGAWAAFAKDPSSGLTAYGLPRYNPLGSTLLRLAYNNQTGPNTAFPAQYDATCPALTVLADALVDLGVI</sequence>